<sequence length="173" mass="19753">MWPKPENEDSNFFRLPSVHIPMPIGKINDYPVLAACLEAWRPTAANGFPQSIDPLDMPPAAIKAISLVEWSDEHGDWVLRLSSTLIDESHGRSMRGTTFSEAFVPEDLAKVHARLNEIMQRGEPDLGQHEFYDTRDRVWSFVRLILPLSSDGVKRDRYCLIYDPETFGRRIGT</sequence>
<protein>
    <submittedName>
        <fullName evidence="1">PAS domain-containing protein</fullName>
    </submittedName>
</protein>
<reference evidence="1 2" key="1">
    <citation type="submission" date="2016-10" db="EMBL/GenBank/DDBJ databases">
        <authorList>
            <person name="Varghese N."/>
            <person name="Submissions S."/>
        </authorList>
    </citation>
    <scope>NUCLEOTIDE SEQUENCE [LARGE SCALE GENOMIC DNA]</scope>
    <source>
        <strain evidence="1 2">DSM 18839</strain>
    </source>
</reference>
<comment type="caution">
    <text evidence="1">The sequence shown here is derived from an EMBL/GenBank/DDBJ whole genome shotgun (WGS) entry which is preliminary data.</text>
</comment>
<evidence type="ECO:0000313" key="2">
    <source>
        <dbReference type="Proteomes" id="UP000198615"/>
    </source>
</evidence>
<proteinExistence type="predicted"/>
<evidence type="ECO:0000313" key="1">
    <source>
        <dbReference type="EMBL" id="SDF64943.1"/>
    </source>
</evidence>
<dbReference type="AlphaFoldDB" id="A0A8G2BH02"/>
<accession>A0A8G2BH02</accession>
<gene>
    <name evidence="1" type="ORF">SAMN05660686_01916</name>
</gene>
<dbReference type="Proteomes" id="UP000198615">
    <property type="component" value="Unassembled WGS sequence"/>
</dbReference>
<dbReference type="EMBL" id="FNBW01000005">
    <property type="protein sequence ID" value="SDF64943.1"/>
    <property type="molecule type" value="Genomic_DNA"/>
</dbReference>
<organism evidence="1 2">
    <name type="scientific">Thalassobaculum litoreum DSM 18839</name>
    <dbReference type="NCBI Taxonomy" id="1123362"/>
    <lineage>
        <taxon>Bacteria</taxon>
        <taxon>Pseudomonadati</taxon>
        <taxon>Pseudomonadota</taxon>
        <taxon>Alphaproteobacteria</taxon>
        <taxon>Rhodospirillales</taxon>
        <taxon>Thalassobaculaceae</taxon>
        <taxon>Thalassobaculum</taxon>
    </lineage>
</organism>
<name>A0A8G2BH02_9PROT</name>
<keyword evidence="2" id="KW-1185">Reference proteome</keyword>